<evidence type="ECO:0000313" key="2">
    <source>
        <dbReference type="EMBL" id="OOH94082.1"/>
    </source>
</evidence>
<proteinExistence type="predicted"/>
<evidence type="ECO:0000259" key="1">
    <source>
        <dbReference type="PROSITE" id="PS51186"/>
    </source>
</evidence>
<organism evidence="2 3">
    <name type="scientific">Elizabethkingia meningoseptica</name>
    <name type="common">Chryseobacterium meningosepticum</name>
    <dbReference type="NCBI Taxonomy" id="238"/>
    <lineage>
        <taxon>Bacteria</taxon>
        <taxon>Pseudomonadati</taxon>
        <taxon>Bacteroidota</taxon>
        <taxon>Flavobacteriia</taxon>
        <taxon>Flavobacteriales</taxon>
        <taxon>Weeksellaceae</taxon>
        <taxon>Elizabethkingia</taxon>
    </lineage>
</organism>
<dbReference type="InterPro" id="IPR000182">
    <property type="entry name" value="GNAT_dom"/>
</dbReference>
<dbReference type="InterPro" id="IPR016181">
    <property type="entry name" value="Acyl_CoA_acyltransferase"/>
</dbReference>
<evidence type="ECO:0000313" key="3">
    <source>
        <dbReference type="Proteomes" id="UP000188947"/>
    </source>
</evidence>
<keyword evidence="3" id="KW-1185">Reference proteome</keyword>
<reference evidence="2 3" key="1">
    <citation type="submission" date="2016-11" db="EMBL/GenBank/DDBJ databases">
        <title>Genome sequence and comparative genomic analysis of clinical strain Elizabethkingia meningoseptica 61421 PRCM.</title>
        <authorList>
            <person name="Wang M."/>
            <person name="Hu S."/>
            <person name="Cao L."/>
            <person name="Jiang T."/>
            <person name="Zhou Y."/>
            <person name="Ming D."/>
        </authorList>
    </citation>
    <scope>NUCLEOTIDE SEQUENCE [LARGE SCALE GENOMIC DNA]</scope>
    <source>
        <strain evidence="2 3">61421 PRCM</strain>
    </source>
</reference>
<comment type="caution">
    <text evidence="2">The sequence shown here is derived from an EMBL/GenBank/DDBJ whole genome shotgun (WGS) entry which is preliminary data.</text>
</comment>
<dbReference type="RefSeq" id="WP_070904426.1">
    <property type="nucleotide sequence ID" value="NZ_CP016378.1"/>
</dbReference>
<accession>A0A1T3IN92</accession>
<protein>
    <submittedName>
        <fullName evidence="2">GNAT family N-acetyltransferase</fullName>
    </submittedName>
</protein>
<dbReference type="OrthoDB" id="9804948at2"/>
<name>A0A1T3IN92_ELIME</name>
<dbReference type="Pfam" id="PF13527">
    <property type="entry name" value="Acetyltransf_9"/>
    <property type="match status" value="1"/>
</dbReference>
<dbReference type="EMBL" id="MPOG01000014">
    <property type="protein sequence ID" value="OOH94082.1"/>
    <property type="molecule type" value="Genomic_DNA"/>
</dbReference>
<dbReference type="PROSITE" id="PS51186">
    <property type="entry name" value="GNAT"/>
    <property type="match status" value="1"/>
</dbReference>
<sequence>MNQETIHIHHHAYTLVTGYQDNEVLRTEFNRLTDQVWGFDFENFYKSGFWKEDCIIYSLFDNGRIVSHATVSLFDMPMGGKVEKLLQLGTVMTAPEYEKKGLSRFLMERIMADFRTQVYAMFLFANASVLDFYPKFGFTAVPEYQAVKEIKSQDIQPRVSKRKLNLDKAEDLHLFEELIGKAVPNAAFTVKSKGISMFYCYAYPDFGYKDSVFYIDELECAVVVERDGDILDITEVFSEKEVDLHQIMAAFTNKSFSSVRLGFSPKQEGFKNEVFVDEDLMLFVSEELESVFKNGQLMVPVLSHT</sequence>
<dbReference type="SUPFAM" id="SSF55729">
    <property type="entry name" value="Acyl-CoA N-acyltransferases (Nat)"/>
    <property type="match status" value="1"/>
</dbReference>
<dbReference type="Gene3D" id="3.40.630.30">
    <property type="match status" value="1"/>
</dbReference>
<dbReference type="GO" id="GO:0016747">
    <property type="term" value="F:acyltransferase activity, transferring groups other than amino-acyl groups"/>
    <property type="evidence" value="ECO:0007669"/>
    <property type="project" value="InterPro"/>
</dbReference>
<keyword evidence="2" id="KW-0808">Transferase</keyword>
<gene>
    <name evidence="2" type="ORF">BMF97_11975</name>
</gene>
<dbReference type="eggNOG" id="COG0456">
    <property type="taxonomic scope" value="Bacteria"/>
</dbReference>
<dbReference type="STRING" id="238.BBD35_11295"/>
<dbReference type="Proteomes" id="UP000188947">
    <property type="component" value="Unassembled WGS sequence"/>
</dbReference>
<dbReference type="CDD" id="cd04301">
    <property type="entry name" value="NAT_SF"/>
    <property type="match status" value="1"/>
</dbReference>
<feature type="domain" description="N-acetyltransferase" evidence="1">
    <location>
        <begin position="16"/>
        <end position="154"/>
    </location>
</feature>
<dbReference type="AlphaFoldDB" id="A0A1T3IN92"/>